<keyword evidence="3" id="KW-0269">Exonuclease</keyword>
<dbReference type="InterPro" id="IPR003594">
    <property type="entry name" value="HATPase_dom"/>
</dbReference>
<sequence length="409" mass="46693">MPRGLQLTKRLQKDWAAYEEVSRQLITEVLGPLRSEADEKIAETNKGRISQSELRAIALQDIEKEKEEIVRDLVNLRREAVSASEKMQGIVQKVLQEEFSELRASMEKHVSNFTRISAEQPEKLDILRRETEQKILTLKMHEASLFESLKRQMVEISESVQVRETLDDQLGALESRNQLLEEQVEFYADFAQMGMSVGILQHEFEGAARGIRSAMSELKPWADKNPPLAKIYKKLRDHIEHLDGYLKVLDPLGRRMHRSTIEISGSEILNVIRNVFEDKLTSSNIKLEATLSFRSFKVSCKSSAVIGAFINIIDNAIYWLDSRAQGDRTITMDADDEGFLISNNGPGIEERMQRRIFEFGETQKPGGRGMGLAVSRETLHREGFTIELSHSGAYQNPQFKIYPKDMQHG</sequence>
<protein>
    <submittedName>
        <fullName evidence="3">Exonuclease SbcC</fullName>
    </submittedName>
</protein>
<dbReference type="SMART" id="SM00387">
    <property type="entry name" value="HATPase_c"/>
    <property type="match status" value="1"/>
</dbReference>
<evidence type="ECO:0000313" key="3">
    <source>
        <dbReference type="EMBL" id="SJN12573.1"/>
    </source>
</evidence>
<evidence type="ECO:0000313" key="4">
    <source>
        <dbReference type="Proteomes" id="UP000196331"/>
    </source>
</evidence>
<dbReference type="CDD" id="cd00075">
    <property type="entry name" value="HATPase"/>
    <property type="match status" value="1"/>
</dbReference>
<feature type="coiled-coil region" evidence="1">
    <location>
        <begin position="59"/>
        <end position="86"/>
    </location>
</feature>
<name>A0A1R4HZJ9_9GAMM</name>
<evidence type="ECO:0000256" key="1">
    <source>
        <dbReference type="SAM" id="Coils"/>
    </source>
</evidence>
<dbReference type="InterPro" id="IPR036890">
    <property type="entry name" value="HATPase_C_sf"/>
</dbReference>
<gene>
    <name evidence="3" type="ORF">CZ787_08385</name>
</gene>
<organism evidence="3 4">
    <name type="scientific">Halomonas citrativorans</name>
    <dbReference type="NCBI Taxonomy" id="2742612"/>
    <lineage>
        <taxon>Bacteria</taxon>
        <taxon>Pseudomonadati</taxon>
        <taxon>Pseudomonadota</taxon>
        <taxon>Gammaproteobacteria</taxon>
        <taxon>Oceanospirillales</taxon>
        <taxon>Halomonadaceae</taxon>
        <taxon>Halomonas</taxon>
    </lineage>
</organism>
<dbReference type="Proteomes" id="UP000196331">
    <property type="component" value="Unassembled WGS sequence"/>
</dbReference>
<comment type="caution">
    <text evidence="3">The sequence shown here is derived from an EMBL/GenBank/DDBJ whole genome shotgun (WGS) entry which is preliminary data.</text>
</comment>
<keyword evidence="1" id="KW-0175">Coiled coil</keyword>
<dbReference type="InterPro" id="IPR043836">
    <property type="entry name" value="DHp"/>
</dbReference>
<evidence type="ECO:0000259" key="2">
    <source>
        <dbReference type="PROSITE" id="PS50109"/>
    </source>
</evidence>
<dbReference type="SUPFAM" id="SSF55874">
    <property type="entry name" value="ATPase domain of HSP90 chaperone/DNA topoisomerase II/histidine kinase"/>
    <property type="match status" value="1"/>
</dbReference>
<dbReference type="InterPro" id="IPR005467">
    <property type="entry name" value="His_kinase_dom"/>
</dbReference>
<dbReference type="Gene3D" id="3.30.565.10">
    <property type="entry name" value="Histidine kinase-like ATPase, C-terminal domain"/>
    <property type="match status" value="1"/>
</dbReference>
<proteinExistence type="predicted"/>
<keyword evidence="3" id="KW-0378">Hydrolase</keyword>
<dbReference type="Pfam" id="PF19191">
    <property type="entry name" value="HEF_HK"/>
    <property type="match status" value="1"/>
</dbReference>
<feature type="domain" description="Histidine kinase" evidence="2">
    <location>
        <begin position="199"/>
        <end position="388"/>
    </location>
</feature>
<dbReference type="EMBL" id="FUKM01000033">
    <property type="protein sequence ID" value="SJN12573.1"/>
    <property type="molecule type" value="Genomic_DNA"/>
</dbReference>
<keyword evidence="3" id="KW-0540">Nuclease</keyword>
<accession>A0A1R4HZJ9</accession>
<dbReference type="GO" id="GO:0004527">
    <property type="term" value="F:exonuclease activity"/>
    <property type="evidence" value="ECO:0007669"/>
    <property type="project" value="UniProtKB-KW"/>
</dbReference>
<dbReference type="AlphaFoldDB" id="A0A1R4HZJ9"/>
<dbReference type="PROSITE" id="PS50109">
    <property type="entry name" value="HIS_KIN"/>
    <property type="match status" value="1"/>
</dbReference>
<dbReference type="Pfam" id="PF02518">
    <property type="entry name" value="HATPase_c"/>
    <property type="match status" value="1"/>
</dbReference>
<reference evidence="3 4" key="1">
    <citation type="submission" date="2017-02" db="EMBL/GenBank/DDBJ databases">
        <authorList>
            <person name="Dridi B."/>
        </authorList>
    </citation>
    <scope>NUCLEOTIDE SEQUENCE [LARGE SCALE GENOMIC DNA]</scope>
    <source>
        <strain evidence="3 4">JB380</strain>
    </source>
</reference>